<sequence length="104" mass="12254">MSKTISTRIDDEDAKKLEKIAEKENIDRSALVRKFILQKLREYEIKQMTELYQKGIVSLQEAASQANVSLYEIMEYVQKENIHPPDQTKEEIIAEIEDSKKYFK</sequence>
<gene>
    <name evidence="2" type="ORF">LCGC14_2156000</name>
</gene>
<comment type="caution">
    <text evidence="2">The sequence shown here is derived from an EMBL/GenBank/DDBJ whole genome shotgun (WGS) entry which is preliminary data.</text>
</comment>
<dbReference type="Pfam" id="PF01402">
    <property type="entry name" value="RHH_1"/>
    <property type="match status" value="1"/>
</dbReference>
<dbReference type="EMBL" id="LAZR01027569">
    <property type="protein sequence ID" value="KKL65334.1"/>
    <property type="molecule type" value="Genomic_DNA"/>
</dbReference>
<name>A0A0F9DUC3_9ZZZZ</name>
<evidence type="ECO:0000259" key="1">
    <source>
        <dbReference type="Pfam" id="PF01402"/>
    </source>
</evidence>
<dbReference type="InterPro" id="IPR005368">
    <property type="entry name" value="UPF0175"/>
</dbReference>
<dbReference type="AlphaFoldDB" id="A0A0F9DUC3"/>
<evidence type="ECO:0000313" key="2">
    <source>
        <dbReference type="EMBL" id="KKL65334.1"/>
    </source>
</evidence>
<reference evidence="2" key="1">
    <citation type="journal article" date="2015" name="Nature">
        <title>Complex archaea that bridge the gap between prokaryotes and eukaryotes.</title>
        <authorList>
            <person name="Spang A."/>
            <person name="Saw J.H."/>
            <person name="Jorgensen S.L."/>
            <person name="Zaremba-Niedzwiedzka K."/>
            <person name="Martijn J."/>
            <person name="Lind A.E."/>
            <person name="van Eijk R."/>
            <person name="Schleper C."/>
            <person name="Guy L."/>
            <person name="Ettema T.J."/>
        </authorList>
    </citation>
    <scope>NUCLEOTIDE SEQUENCE</scope>
</reference>
<accession>A0A0F9DUC3</accession>
<dbReference type="GO" id="GO:0006355">
    <property type="term" value="P:regulation of DNA-templated transcription"/>
    <property type="evidence" value="ECO:0007669"/>
    <property type="project" value="InterPro"/>
</dbReference>
<dbReference type="Pfam" id="PF03683">
    <property type="entry name" value="UPF0175"/>
    <property type="match status" value="1"/>
</dbReference>
<feature type="domain" description="Ribbon-helix-helix protein CopG" evidence="1">
    <location>
        <begin position="3"/>
        <end position="42"/>
    </location>
</feature>
<dbReference type="InterPro" id="IPR013321">
    <property type="entry name" value="Arc_rbn_hlx_hlx"/>
</dbReference>
<organism evidence="2">
    <name type="scientific">marine sediment metagenome</name>
    <dbReference type="NCBI Taxonomy" id="412755"/>
    <lineage>
        <taxon>unclassified sequences</taxon>
        <taxon>metagenomes</taxon>
        <taxon>ecological metagenomes</taxon>
    </lineage>
</organism>
<dbReference type="Gene3D" id="1.10.1220.10">
    <property type="entry name" value="Met repressor-like"/>
    <property type="match status" value="1"/>
</dbReference>
<dbReference type="InterPro" id="IPR002145">
    <property type="entry name" value="CopG"/>
</dbReference>
<protein>
    <recommendedName>
        <fullName evidence="1">Ribbon-helix-helix protein CopG domain-containing protein</fullName>
    </recommendedName>
</protein>
<proteinExistence type="predicted"/>